<dbReference type="RefSeq" id="WP_114408057.1">
    <property type="nucleotide sequence ID" value="NZ_QOWE01000018.1"/>
</dbReference>
<dbReference type="EMBL" id="QOWE01000018">
    <property type="protein sequence ID" value="RCR67625.1"/>
    <property type="molecule type" value="Genomic_DNA"/>
</dbReference>
<dbReference type="AlphaFoldDB" id="A0A368JK16"/>
<gene>
    <name evidence="1" type="ORF">DUE52_21215</name>
</gene>
<accession>A0A368JK16</accession>
<keyword evidence="2" id="KW-1185">Reference proteome</keyword>
<dbReference type="OrthoDB" id="9785375at2"/>
<proteinExistence type="predicted"/>
<evidence type="ECO:0000313" key="1">
    <source>
        <dbReference type="EMBL" id="RCR67625.1"/>
    </source>
</evidence>
<sequence length="313" mass="37102">MQSARLDTPILLIIFNKPVKTQIVFDQIKLIKPKKLFVAADGYKNFEINHVNLVDRTRAIVHQVDWECELKLNFRKENLGCGLGPSNAITWFFSQVEEGIILEDDCLPHKDFFWYCQELLQYYRNDIKIMSVGGVNFQNGKVRGKGSYYYSLHNAIWGWATWKRVWNNYDYTISYIEKEQMRKILQKKFLTKSEENYWMGIFDIVKKNRMNDSCWDYQFMFMIWMNNGLAILPNVNLVTNIGFDQDATHTFDSQNPCANIPTRSILPIKHPALMIHDRIADLYYHKTCLQPNKYGYSYFYTKLKKIFKKISIL</sequence>
<dbReference type="SUPFAM" id="SSF53448">
    <property type="entry name" value="Nucleotide-diphospho-sugar transferases"/>
    <property type="match status" value="1"/>
</dbReference>
<dbReference type="Gene3D" id="3.90.550.10">
    <property type="entry name" value="Spore Coat Polysaccharide Biosynthesis Protein SpsA, Chain A"/>
    <property type="match status" value="1"/>
</dbReference>
<evidence type="ECO:0000313" key="2">
    <source>
        <dbReference type="Proteomes" id="UP000253383"/>
    </source>
</evidence>
<dbReference type="Proteomes" id="UP000253383">
    <property type="component" value="Unassembled WGS sequence"/>
</dbReference>
<name>A0A368JK16_9BACT</name>
<organism evidence="1 2">
    <name type="scientific">Larkinella punicea</name>
    <dbReference type="NCBI Taxonomy" id="2315727"/>
    <lineage>
        <taxon>Bacteria</taxon>
        <taxon>Pseudomonadati</taxon>
        <taxon>Bacteroidota</taxon>
        <taxon>Cytophagia</taxon>
        <taxon>Cytophagales</taxon>
        <taxon>Spirosomataceae</taxon>
        <taxon>Larkinella</taxon>
    </lineage>
</organism>
<protein>
    <recommendedName>
        <fullName evidence="3">Nucleotide-diphospho-sugar transferase</fullName>
    </recommendedName>
</protein>
<reference evidence="1 2" key="1">
    <citation type="submission" date="2018-07" db="EMBL/GenBank/DDBJ databases">
        <title>Genome analysis of Larkinella rosea.</title>
        <authorList>
            <person name="Zhou Z."/>
            <person name="Wang G."/>
        </authorList>
    </citation>
    <scope>NUCLEOTIDE SEQUENCE [LARGE SCALE GENOMIC DNA]</scope>
    <source>
        <strain evidence="2">zzj9</strain>
    </source>
</reference>
<dbReference type="InterPro" id="IPR029044">
    <property type="entry name" value="Nucleotide-diphossugar_trans"/>
</dbReference>
<comment type="caution">
    <text evidence="1">The sequence shown here is derived from an EMBL/GenBank/DDBJ whole genome shotgun (WGS) entry which is preliminary data.</text>
</comment>
<evidence type="ECO:0008006" key="3">
    <source>
        <dbReference type="Google" id="ProtNLM"/>
    </source>
</evidence>